<feature type="region of interest" description="Disordered" evidence="1">
    <location>
        <begin position="291"/>
        <end position="310"/>
    </location>
</feature>
<name>A0AAN8FPN3_TRICO</name>
<organism evidence="2 3">
    <name type="scientific">Trichostrongylus colubriformis</name>
    <name type="common">Black scour worm</name>
    <dbReference type="NCBI Taxonomy" id="6319"/>
    <lineage>
        <taxon>Eukaryota</taxon>
        <taxon>Metazoa</taxon>
        <taxon>Ecdysozoa</taxon>
        <taxon>Nematoda</taxon>
        <taxon>Chromadorea</taxon>
        <taxon>Rhabditida</taxon>
        <taxon>Rhabditina</taxon>
        <taxon>Rhabditomorpha</taxon>
        <taxon>Strongyloidea</taxon>
        <taxon>Trichostrongylidae</taxon>
        <taxon>Trichostrongylus</taxon>
    </lineage>
</organism>
<dbReference type="EMBL" id="WIXE01004209">
    <property type="protein sequence ID" value="KAK5983246.1"/>
    <property type="molecule type" value="Genomic_DNA"/>
</dbReference>
<evidence type="ECO:0000256" key="1">
    <source>
        <dbReference type="SAM" id="MobiDB-lite"/>
    </source>
</evidence>
<evidence type="ECO:0000313" key="2">
    <source>
        <dbReference type="EMBL" id="KAK5983246.1"/>
    </source>
</evidence>
<dbReference type="Proteomes" id="UP001331761">
    <property type="component" value="Unassembled WGS sequence"/>
</dbReference>
<protein>
    <submittedName>
        <fullName evidence="2">Uncharacterized protein</fullName>
    </submittedName>
</protein>
<sequence length="435" mass="48474">MMFSCKIRAISLFRRSNCALLFCTKCVVLWVPIYKIVAESWFRQECEMALVERCCLLLYQFRGKAALENGNVAEAPVQLEQLSKKRSSIAVSESGGLDPDCFDGSFNDDVYYHDDSDSSKKDRFKDIRPDEFKALGIDVKSLVPKKDFYAMTKEEQAAAVAAEFEAADALGPKKEDGYVISLMGISYREKPYHLNPAKVKKAMKSILSNPLLAYDKVLYTRRALLARQRALERHKINSAGPEVYFKKLDRTLDSSLGPIAEKILEEHNPIDITAIDPIDVLEAVNYRNLDDNGDTNEAAKNPSDAATAGVEESMRQFAAEVRQADFKVQGLHTFSSVMQCLPRRLGKSGKYVNVANALAVTLYMCNENTLTLVQERDDSVDQNMSVNEGEPWMGNFIITNAPDVPKLLGQSIEAQNSSTGIEANDNNVTSNDIFA</sequence>
<accession>A0AAN8FPN3</accession>
<evidence type="ECO:0000313" key="3">
    <source>
        <dbReference type="Proteomes" id="UP001331761"/>
    </source>
</evidence>
<keyword evidence="3" id="KW-1185">Reference proteome</keyword>
<proteinExistence type="predicted"/>
<dbReference type="AlphaFoldDB" id="A0AAN8FPN3"/>
<reference evidence="2 3" key="1">
    <citation type="submission" date="2019-10" db="EMBL/GenBank/DDBJ databases">
        <title>Assembly and Annotation for the nematode Trichostrongylus colubriformis.</title>
        <authorList>
            <person name="Martin J."/>
        </authorList>
    </citation>
    <scope>NUCLEOTIDE SEQUENCE [LARGE SCALE GENOMIC DNA]</scope>
    <source>
        <strain evidence="2">G859</strain>
        <tissue evidence="2">Whole worm</tissue>
    </source>
</reference>
<gene>
    <name evidence="2" type="ORF">GCK32_006268</name>
</gene>
<comment type="caution">
    <text evidence="2">The sequence shown here is derived from an EMBL/GenBank/DDBJ whole genome shotgun (WGS) entry which is preliminary data.</text>
</comment>